<dbReference type="InterPro" id="IPR000182">
    <property type="entry name" value="GNAT_dom"/>
</dbReference>
<dbReference type="Pfam" id="PF00583">
    <property type="entry name" value="Acetyltransf_1"/>
    <property type="match status" value="1"/>
</dbReference>
<dbReference type="EMBL" id="FNQY01000032">
    <property type="protein sequence ID" value="SEA60157.1"/>
    <property type="molecule type" value="Genomic_DNA"/>
</dbReference>
<evidence type="ECO:0000313" key="4">
    <source>
        <dbReference type="EMBL" id="SEA60157.1"/>
    </source>
</evidence>
<dbReference type="RefSeq" id="WP_091401083.1">
    <property type="nucleotide sequence ID" value="NZ_FNQY01000032.1"/>
</dbReference>
<protein>
    <submittedName>
        <fullName evidence="4">Acetyltransferase (GNAT) domain-containing protein</fullName>
    </submittedName>
</protein>
<dbReference type="SUPFAM" id="SSF55729">
    <property type="entry name" value="Acyl-CoA N-acyltransferases (Nat)"/>
    <property type="match status" value="1"/>
</dbReference>
<dbReference type="PANTHER" id="PTHR43420">
    <property type="entry name" value="ACETYLTRANSFERASE"/>
    <property type="match status" value="1"/>
</dbReference>
<dbReference type="GO" id="GO:0016747">
    <property type="term" value="F:acyltransferase activity, transferring groups other than amino-acyl groups"/>
    <property type="evidence" value="ECO:0007669"/>
    <property type="project" value="InterPro"/>
</dbReference>
<name>A0A1H4CIH8_9BACT</name>
<proteinExistence type="predicted"/>
<sequence>MATTPTDNTPVHHPLPAASILPAGPPDIPLIQQIVDVSWPDTYGRILSEAQLSYMLDMMYNTQTLEAQMRSTHHYSILWENSADDSNAATAMGFIDVEKQDSDYCKLHKIYLLPASKGKGYGKLLMEYALQQSKSLGCRFVKLNVNRYNNALGFYERMGFTIAETVDNPIGNGYYMNDYVMIKPLDE</sequence>
<keyword evidence="1 4" id="KW-0808">Transferase</keyword>
<dbReference type="AlphaFoldDB" id="A0A1H4CIH8"/>
<dbReference type="PROSITE" id="PS51186">
    <property type="entry name" value="GNAT"/>
    <property type="match status" value="1"/>
</dbReference>
<reference evidence="4 5" key="1">
    <citation type="submission" date="2016-10" db="EMBL/GenBank/DDBJ databases">
        <authorList>
            <person name="de Groot N.N."/>
        </authorList>
    </citation>
    <scope>NUCLEOTIDE SEQUENCE [LARGE SCALE GENOMIC DNA]</scope>
    <source>
        <strain evidence="4 5">Vu-144</strain>
    </source>
</reference>
<evidence type="ECO:0000256" key="1">
    <source>
        <dbReference type="ARBA" id="ARBA00022679"/>
    </source>
</evidence>
<evidence type="ECO:0000313" key="5">
    <source>
        <dbReference type="Proteomes" id="UP000199041"/>
    </source>
</evidence>
<keyword evidence="5" id="KW-1185">Reference proteome</keyword>
<keyword evidence="2" id="KW-0012">Acyltransferase</keyword>
<organism evidence="4 5">
    <name type="scientific">Arachidicoccus rhizosphaerae</name>
    <dbReference type="NCBI Taxonomy" id="551991"/>
    <lineage>
        <taxon>Bacteria</taxon>
        <taxon>Pseudomonadati</taxon>
        <taxon>Bacteroidota</taxon>
        <taxon>Chitinophagia</taxon>
        <taxon>Chitinophagales</taxon>
        <taxon>Chitinophagaceae</taxon>
        <taxon>Arachidicoccus</taxon>
    </lineage>
</organism>
<accession>A0A1H4CIH8</accession>
<dbReference type="OrthoDB" id="9800604at2"/>
<gene>
    <name evidence="4" type="ORF">SAMN05192529_1326</name>
</gene>
<dbReference type="Gene3D" id="3.40.630.30">
    <property type="match status" value="1"/>
</dbReference>
<evidence type="ECO:0000256" key="2">
    <source>
        <dbReference type="ARBA" id="ARBA00023315"/>
    </source>
</evidence>
<dbReference type="InterPro" id="IPR050680">
    <property type="entry name" value="YpeA/RimI_acetyltransf"/>
</dbReference>
<feature type="domain" description="N-acetyltransferase" evidence="3">
    <location>
        <begin position="18"/>
        <end position="186"/>
    </location>
</feature>
<dbReference type="Proteomes" id="UP000199041">
    <property type="component" value="Unassembled WGS sequence"/>
</dbReference>
<dbReference type="CDD" id="cd04301">
    <property type="entry name" value="NAT_SF"/>
    <property type="match status" value="1"/>
</dbReference>
<dbReference type="InterPro" id="IPR016181">
    <property type="entry name" value="Acyl_CoA_acyltransferase"/>
</dbReference>
<evidence type="ECO:0000259" key="3">
    <source>
        <dbReference type="PROSITE" id="PS51186"/>
    </source>
</evidence>